<dbReference type="AlphaFoldDB" id="A0AAN7BCC6"/>
<comment type="caution">
    <text evidence="13">The sequence shown here is derived from an EMBL/GenBank/DDBJ whole genome shotgun (WGS) entry which is preliminary data.</text>
</comment>
<accession>A0AAN7BCC6</accession>
<feature type="region of interest" description="Disordered" evidence="11">
    <location>
        <begin position="117"/>
        <end position="138"/>
    </location>
</feature>
<keyword evidence="9" id="KW-0961">Cell wall biogenesis/degradation</keyword>
<evidence type="ECO:0000313" key="13">
    <source>
        <dbReference type="EMBL" id="KAK4218768.1"/>
    </source>
</evidence>
<keyword evidence="8" id="KW-0326">Glycosidase</keyword>
<name>A0AAN7BCC6_9PEZI</name>
<protein>
    <submittedName>
        <fullName evidence="13">Uncharacterized protein</fullName>
    </submittedName>
</protein>
<keyword evidence="7" id="KW-0119">Carbohydrate metabolism</keyword>
<dbReference type="GO" id="GO:0031505">
    <property type="term" value="P:fungal-type cell wall organization"/>
    <property type="evidence" value="ECO:0007669"/>
    <property type="project" value="TreeGrafter"/>
</dbReference>
<dbReference type="GO" id="GO:0009277">
    <property type="term" value="C:fungal-type cell wall"/>
    <property type="evidence" value="ECO:0007669"/>
    <property type="project" value="TreeGrafter"/>
</dbReference>
<comment type="subcellular location">
    <subcellularLocation>
        <location evidence="1">Secreted</location>
        <location evidence="1">Cell wall</location>
    </subcellularLocation>
</comment>
<keyword evidence="14" id="KW-1185">Reference proteome</keyword>
<dbReference type="GO" id="GO:0016798">
    <property type="term" value="F:hydrolase activity, acting on glycosyl bonds"/>
    <property type="evidence" value="ECO:0007669"/>
    <property type="project" value="UniProtKB-KW"/>
</dbReference>
<evidence type="ECO:0000256" key="2">
    <source>
        <dbReference type="ARBA" id="ARBA00010579"/>
    </source>
</evidence>
<evidence type="ECO:0000256" key="8">
    <source>
        <dbReference type="ARBA" id="ARBA00023295"/>
    </source>
</evidence>
<proteinExistence type="inferred from homology"/>
<keyword evidence="4" id="KW-0964">Secreted</keyword>
<evidence type="ECO:0000256" key="7">
    <source>
        <dbReference type="ARBA" id="ARBA00023277"/>
    </source>
</evidence>
<dbReference type="GO" id="GO:0000272">
    <property type="term" value="P:polysaccharide catabolic process"/>
    <property type="evidence" value="ECO:0007669"/>
    <property type="project" value="UniProtKB-KW"/>
</dbReference>
<dbReference type="PANTHER" id="PTHR31316:SF0">
    <property type="entry name" value="SECRETED BETA-GLUCOSIDASE SIM1-RELATED"/>
    <property type="match status" value="1"/>
</dbReference>
<organism evidence="13 14">
    <name type="scientific">Rhypophila decipiens</name>
    <dbReference type="NCBI Taxonomy" id="261697"/>
    <lineage>
        <taxon>Eukaryota</taxon>
        <taxon>Fungi</taxon>
        <taxon>Dikarya</taxon>
        <taxon>Ascomycota</taxon>
        <taxon>Pezizomycotina</taxon>
        <taxon>Sordariomycetes</taxon>
        <taxon>Sordariomycetidae</taxon>
        <taxon>Sordariales</taxon>
        <taxon>Naviculisporaceae</taxon>
        <taxon>Rhypophila</taxon>
    </lineage>
</organism>
<dbReference type="PANTHER" id="PTHR31316">
    <property type="entry name" value="BETA-GLUCOSIDASE-LIKE PROTEIN NCA3, MITOCHONDRIAL-RELATED"/>
    <property type="match status" value="1"/>
</dbReference>
<evidence type="ECO:0000256" key="6">
    <source>
        <dbReference type="ARBA" id="ARBA00022801"/>
    </source>
</evidence>
<evidence type="ECO:0000256" key="4">
    <source>
        <dbReference type="ARBA" id="ARBA00022525"/>
    </source>
</evidence>
<reference evidence="13" key="2">
    <citation type="submission" date="2023-05" db="EMBL/GenBank/DDBJ databases">
        <authorList>
            <consortium name="Lawrence Berkeley National Laboratory"/>
            <person name="Steindorff A."/>
            <person name="Hensen N."/>
            <person name="Bonometti L."/>
            <person name="Westerberg I."/>
            <person name="Brannstrom I.O."/>
            <person name="Guillou S."/>
            <person name="Cros-Aarteil S."/>
            <person name="Calhoun S."/>
            <person name="Haridas S."/>
            <person name="Kuo A."/>
            <person name="Mondo S."/>
            <person name="Pangilinan J."/>
            <person name="Riley R."/>
            <person name="Labutti K."/>
            <person name="Andreopoulos B."/>
            <person name="Lipzen A."/>
            <person name="Chen C."/>
            <person name="Yanf M."/>
            <person name="Daum C."/>
            <person name="Ng V."/>
            <person name="Clum A."/>
            <person name="Ohm R."/>
            <person name="Martin F."/>
            <person name="Silar P."/>
            <person name="Natvig D."/>
            <person name="Lalanne C."/>
            <person name="Gautier V."/>
            <person name="Ament-Velasquez S.L."/>
            <person name="Kruys A."/>
            <person name="Hutchinson M.I."/>
            <person name="Powell A.J."/>
            <person name="Barry K."/>
            <person name="Miller A.N."/>
            <person name="Grigoriev I.V."/>
            <person name="Debuchy R."/>
            <person name="Gladieux P."/>
            <person name="Thoren M.H."/>
            <person name="Johannesson H."/>
        </authorList>
    </citation>
    <scope>NUCLEOTIDE SEQUENCE</scope>
    <source>
        <strain evidence="13">PSN293</strain>
    </source>
</reference>
<keyword evidence="6" id="KW-0378">Hydrolase</keyword>
<dbReference type="Pfam" id="PF03856">
    <property type="entry name" value="SUN"/>
    <property type="match status" value="1"/>
</dbReference>
<dbReference type="InterPro" id="IPR005556">
    <property type="entry name" value="SUN"/>
</dbReference>
<dbReference type="GO" id="GO:0009986">
    <property type="term" value="C:cell surface"/>
    <property type="evidence" value="ECO:0007669"/>
    <property type="project" value="TreeGrafter"/>
</dbReference>
<comment type="similarity">
    <text evidence="2">Belongs to the SUN family.</text>
</comment>
<evidence type="ECO:0000256" key="9">
    <source>
        <dbReference type="ARBA" id="ARBA00023316"/>
    </source>
</evidence>
<gene>
    <name evidence="13" type="ORF">QBC37DRAFT_178127</name>
</gene>
<evidence type="ECO:0000313" key="14">
    <source>
        <dbReference type="Proteomes" id="UP001301769"/>
    </source>
</evidence>
<keyword evidence="10" id="KW-0624">Polysaccharide degradation</keyword>
<evidence type="ECO:0000256" key="1">
    <source>
        <dbReference type="ARBA" id="ARBA00004191"/>
    </source>
</evidence>
<keyword evidence="3" id="KW-0134">Cell wall</keyword>
<dbReference type="InterPro" id="IPR051526">
    <property type="entry name" value="Beta-Glucosidase_SUN"/>
</dbReference>
<evidence type="ECO:0000256" key="11">
    <source>
        <dbReference type="SAM" id="MobiDB-lite"/>
    </source>
</evidence>
<dbReference type="EMBL" id="MU858051">
    <property type="protein sequence ID" value="KAK4218768.1"/>
    <property type="molecule type" value="Genomic_DNA"/>
</dbReference>
<reference evidence="13" key="1">
    <citation type="journal article" date="2023" name="Mol. Phylogenet. Evol.">
        <title>Genome-scale phylogeny and comparative genomics of the fungal order Sordariales.</title>
        <authorList>
            <person name="Hensen N."/>
            <person name="Bonometti L."/>
            <person name="Westerberg I."/>
            <person name="Brannstrom I.O."/>
            <person name="Guillou S."/>
            <person name="Cros-Aarteil S."/>
            <person name="Calhoun S."/>
            <person name="Haridas S."/>
            <person name="Kuo A."/>
            <person name="Mondo S."/>
            <person name="Pangilinan J."/>
            <person name="Riley R."/>
            <person name="LaButti K."/>
            <person name="Andreopoulos B."/>
            <person name="Lipzen A."/>
            <person name="Chen C."/>
            <person name="Yan M."/>
            <person name="Daum C."/>
            <person name="Ng V."/>
            <person name="Clum A."/>
            <person name="Steindorff A."/>
            <person name="Ohm R.A."/>
            <person name="Martin F."/>
            <person name="Silar P."/>
            <person name="Natvig D.O."/>
            <person name="Lalanne C."/>
            <person name="Gautier V."/>
            <person name="Ament-Velasquez S.L."/>
            <person name="Kruys A."/>
            <person name="Hutchinson M.I."/>
            <person name="Powell A.J."/>
            <person name="Barry K."/>
            <person name="Miller A.N."/>
            <person name="Grigoriev I.V."/>
            <person name="Debuchy R."/>
            <person name="Gladieux P."/>
            <person name="Hiltunen Thoren M."/>
            <person name="Johannesson H."/>
        </authorList>
    </citation>
    <scope>NUCLEOTIDE SEQUENCE</scope>
    <source>
        <strain evidence="13">PSN293</strain>
    </source>
</reference>
<evidence type="ECO:0000256" key="3">
    <source>
        <dbReference type="ARBA" id="ARBA00022512"/>
    </source>
</evidence>
<evidence type="ECO:0000256" key="12">
    <source>
        <dbReference type="SAM" id="SignalP"/>
    </source>
</evidence>
<evidence type="ECO:0000256" key="5">
    <source>
        <dbReference type="ARBA" id="ARBA00022729"/>
    </source>
</evidence>
<keyword evidence="5 12" id="KW-0732">Signal</keyword>
<dbReference type="Proteomes" id="UP001301769">
    <property type="component" value="Unassembled WGS sequence"/>
</dbReference>
<feature type="chain" id="PRO_5043000785" evidence="12">
    <location>
        <begin position="20"/>
        <end position="418"/>
    </location>
</feature>
<feature type="signal peptide" evidence="12">
    <location>
        <begin position="1"/>
        <end position="19"/>
    </location>
</feature>
<evidence type="ECO:0000256" key="10">
    <source>
        <dbReference type="ARBA" id="ARBA00023326"/>
    </source>
</evidence>
<sequence>MVGIIKVAVAAAMVAGVAASHDHQHLHRLRNAKRAERLGLGKRDTVYKLEVVEGPTKIEYVLDGQTLSAEEAEKGIEAGQLAVVGETEPSFVPPPPVYSTKVAPTSATMGAMFIEKPKPTTTSEAPAPTKTAEPEYQGDGLDREFPSGEIDCSHFPAEYGPIPVPWMKQGGWTTLMRVGQWIRGHQFDNIKVGIAGDTCIKGDLCSYACPPGYQKTQWPEKEQGATGQSVGGLWCNAQGKLELTRPDHKTLCEPGVGGIFIRNELDDVAALCRTDYPASENMNIPLLTTPGDVKPVTNPKQTGYYIWQGLPTTAQYYLNNKGVGLEDACVWDSEPYPDSAGNWAPVNIGTGQADDGITYLSIFPNLPTSHAVLNYDVELEGDITEECWVRNGEYTKPNGCTVGVPKGGKAYIVLKNRS</sequence>